<evidence type="ECO:0000313" key="2">
    <source>
        <dbReference type="EMBL" id="SVB22817.1"/>
    </source>
</evidence>
<organism evidence="2">
    <name type="scientific">marine metagenome</name>
    <dbReference type="NCBI Taxonomy" id="408172"/>
    <lineage>
        <taxon>unclassified sequences</taxon>
        <taxon>metagenomes</taxon>
        <taxon>ecological metagenomes</taxon>
    </lineage>
</organism>
<evidence type="ECO:0000256" key="1">
    <source>
        <dbReference type="SAM" id="MobiDB-lite"/>
    </source>
</evidence>
<sequence length="37" mass="4106">VKLRTLQKNSEGQSSEFEGTSTHVDLPVVEKGEIFSQ</sequence>
<protein>
    <submittedName>
        <fullName evidence="2">Uncharacterized protein</fullName>
    </submittedName>
</protein>
<feature type="non-terminal residue" evidence="2">
    <location>
        <position position="1"/>
    </location>
</feature>
<feature type="region of interest" description="Disordered" evidence="1">
    <location>
        <begin position="1"/>
        <end position="37"/>
    </location>
</feature>
<dbReference type="AlphaFoldDB" id="A0A382CBT0"/>
<dbReference type="EMBL" id="UINC01033473">
    <property type="protein sequence ID" value="SVB22817.1"/>
    <property type="molecule type" value="Genomic_DNA"/>
</dbReference>
<feature type="compositionally biased region" description="Basic and acidic residues" evidence="1">
    <location>
        <begin position="28"/>
        <end position="37"/>
    </location>
</feature>
<accession>A0A382CBT0</accession>
<reference evidence="2" key="1">
    <citation type="submission" date="2018-05" db="EMBL/GenBank/DDBJ databases">
        <authorList>
            <person name="Lanie J.A."/>
            <person name="Ng W.-L."/>
            <person name="Kazmierczak K.M."/>
            <person name="Andrzejewski T.M."/>
            <person name="Davidsen T.M."/>
            <person name="Wayne K.J."/>
            <person name="Tettelin H."/>
            <person name="Glass J.I."/>
            <person name="Rusch D."/>
            <person name="Podicherti R."/>
            <person name="Tsui H.-C.T."/>
            <person name="Winkler M.E."/>
        </authorList>
    </citation>
    <scope>NUCLEOTIDE SEQUENCE</scope>
</reference>
<proteinExistence type="predicted"/>
<gene>
    <name evidence="2" type="ORF">METZ01_LOCUS175671</name>
</gene>
<name>A0A382CBT0_9ZZZZ</name>
<feature type="compositionally biased region" description="Polar residues" evidence="1">
    <location>
        <begin position="1"/>
        <end position="23"/>
    </location>
</feature>